<sequence>MSGLQKHTQESLEALTRRELQDLAKTHGVKANKKSAIIIEELLELKAQEEEVEDEDEDEDTDSQVHEDENEDPDSNDEVQAPSPTQENENQHTSNAKRRAEDEDDEDADEEEEDDDRNLSIISTESGILSVAVPSQSNSAKRRRVEVYQEVSEGGEVRFMRGDRRVLGEKPIPPPAEGSLERSPTPYRSPSPQSDDGYGYPYPHQDIEYQGGNENRAGRAVTFYDGPGFYDDGSSDKENEPGEEEADKENQPSAEEGEKENLNPAAQYEEPEWLRHYNLYGVIPVSPEDPSLVVFSDDQLQYPPMPPISAPMGYINRSPRVVAAVRERERQHWAALRRRLGGATPYPPRDSQDQAAPQGEGSSLDPSVFKTPSPRPNMAVPVFTRPRQSLVPRASPERRSPSGSPDEAANSLRHAGGTPHPSRVLRARETPRGSLVPPAGPSGSPDRVANSQRHAGGTPHPSRVLRVREAPRASSDALRAPSPSQQPTTVHRVLTLPRQAFLSPPGPQMSPGGSPVSPQSAFDKAVQDLKRDVLDSEGAIEVDPMYAEIAPKSESPEEPHFGFGDSGSEAIEREVDEIKQEWPDWADTIEYTKLVLEEQQEIVEAVEEVVKDCKEMLRKELVWKLCSLEKNVVGRMKTNTTIVDGTGFMENEKDKKKWRKWHKEQWEKKHPAYEDSESEISKANKGFVGFAASHGDPAEGSGRGRESGQDQSVSVSSGSEIIEESPETEERYYEQFEEFKVLEQVEEDVPATADPDEWDDIRLIGRLALAQTLPRRSPRLYSTTTPPPNPNPNHGAKKPTHHHHQTPAAKKPSAPLAAQTQPIPTPPGARHEAHEGTSALSVPYNPPGGGAGPGLGGTGFTFTNSPVLDAVITTCIGLGAVFVGGIVYLRWYKANVLDKIELAFEAGYDPALELAKTHTNRAAEDSEFEGDEPWTEHLRRKEQDTIDLIIKGEEPGHYFMLLGPKGSGKGTMIFDSMAGIQADGVSMCEAHPDLEVFRLRLGKALNYEFNEDTQTGLFQRRDPREGGPALDIERALNKLEKVALRCAKRRGKPFVLIVNNIHFFQNDEDGRNMILQLQQKAEAWAASGILTVVFSSDDFWPFHVMRKSASRMHVLSVPDLKQSEAMQALTRMRRDANRKSASPDEIQSIVDIVGGRLSYLNRAAKSKDMEHMAKHMLAVEKGWILSRIGLIPDCDDDVMDEQKWSSCSWLLLEEFVKMRRAQEKERDEAIANGELKPEDVRDLPLPAISWYKCRQIMTRADFMEDLDRANIISIDINHDVRPDSMLTLQAATEVVEEEGFEDLLNGVRDRIDEIESLHRTRELTFKDVDKGDMIRLSVDKGGADLIATIRGRNDDDDD</sequence>
<name>A0A4Q2DK41_9AGAR</name>
<dbReference type="Proteomes" id="UP000290288">
    <property type="component" value="Unassembled WGS sequence"/>
</dbReference>
<feature type="compositionally biased region" description="Polar residues" evidence="1">
    <location>
        <begin position="120"/>
        <end position="139"/>
    </location>
</feature>
<feature type="compositionally biased region" description="Polar residues" evidence="1">
    <location>
        <begin position="82"/>
        <end position="94"/>
    </location>
</feature>
<dbReference type="Pfam" id="PF24913">
    <property type="entry name" value="WHD_AAA_fung"/>
    <property type="match status" value="1"/>
</dbReference>
<reference evidence="3 4" key="1">
    <citation type="submission" date="2019-01" db="EMBL/GenBank/DDBJ databases">
        <title>Draft genome sequence of Psathyrella aberdarensis IHI B618.</title>
        <authorList>
            <person name="Buettner E."/>
            <person name="Kellner H."/>
        </authorList>
    </citation>
    <scope>NUCLEOTIDE SEQUENCE [LARGE SCALE GENOMIC DNA]</scope>
    <source>
        <strain evidence="3 4">IHI B618</strain>
    </source>
</reference>
<dbReference type="PANTHER" id="PTHR36168">
    <property type="entry name" value="CHROMOSOME 1, WHOLE GENOME SHOTGUN SEQUENCE"/>
    <property type="match status" value="1"/>
</dbReference>
<feature type="domain" description="AAA protein C-terminal winged helix" evidence="2">
    <location>
        <begin position="1186"/>
        <end position="1315"/>
    </location>
</feature>
<dbReference type="InterPro" id="IPR056808">
    <property type="entry name" value="HTH_AAA"/>
</dbReference>
<evidence type="ECO:0000256" key="1">
    <source>
        <dbReference type="SAM" id="MobiDB-lite"/>
    </source>
</evidence>
<comment type="caution">
    <text evidence="3">The sequence shown here is derived from an EMBL/GenBank/DDBJ whole genome shotgun (WGS) entry which is preliminary data.</text>
</comment>
<feature type="compositionally biased region" description="Acidic residues" evidence="1">
    <location>
        <begin position="50"/>
        <end position="77"/>
    </location>
</feature>
<evidence type="ECO:0000313" key="3">
    <source>
        <dbReference type="EMBL" id="RXW19214.1"/>
    </source>
</evidence>
<feature type="region of interest" description="Disordered" evidence="1">
    <location>
        <begin position="339"/>
        <end position="522"/>
    </location>
</feature>
<dbReference type="SUPFAM" id="SSF52540">
    <property type="entry name" value="P-loop containing nucleoside triphosphate hydrolases"/>
    <property type="match status" value="1"/>
</dbReference>
<feature type="compositionally biased region" description="Low complexity" evidence="1">
    <location>
        <begin position="709"/>
        <end position="720"/>
    </location>
</feature>
<proteinExistence type="predicted"/>
<feature type="compositionally biased region" description="Low complexity" evidence="1">
    <location>
        <begin position="807"/>
        <end position="818"/>
    </location>
</feature>
<organism evidence="3 4">
    <name type="scientific">Candolleomyces aberdarensis</name>
    <dbReference type="NCBI Taxonomy" id="2316362"/>
    <lineage>
        <taxon>Eukaryota</taxon>
        <taxon>Fungi</taxon>
        <taxon>Dikarya</taxon>
        <taxon>Basidiomycota</taxon>
        <taxon>Agaricomycotina</taxon>
        <taxon>Agaricomycetes</taxon>
        <taxon>Agaricomycetidae</taxon>
        <taxon>Agaricales</taxon>
        <taxon>Agaricineae</taxon>
        <taxon>Psathyrellaceae</taxon>
        <taxon>Candolleomyces</taxon>
    </lineage>
</organism>
<dbReference type="EMBL" id="SDEE01000215">
    <property type="protein sequence ID" value="RXW19214.1"/>
    <property type="molecule type" value="Genomic_DNA"/>
</dbReference>
<dbReference type="STRING" id="2316362.A0A4Q2DK41"/>
<keyword evidence="4" id="KW-1185">Reference proteome</keyword>
<feature type="compositionally biased region" description="Acidic residues" evidence="1">
    <location>
        <begin position="102"/>
        <end position="116"/>
    </location>
</feature>
<protein>
    <recommendedName>
        <fullName evidence="2">AAA protein C-terminal winged helix domain-containing protein</fullName>
    </recommendedName>
</protein>
<dbReference type="InterPro" id="IPR027417">
    <property type="entry name" value="P-loop_NTPase"/>
</dbReference>
<evidence type="ECO:0000313" key="4">
    <source>
        <dbReference type="Proteomes" id="UP000290288"/>
    </source>
</evidence>
<dbReference type="PANTHER" id="PTHR36168:SF1">
    <property type="entry name" value="ORC1-LIKE AAA ATPASE DOMAIN-CONTAINING PROTEIN"/>
    <property type="match status" value="1"/>
</dbReference>
<feature type="region of interest" description="Disordered" evidence="1">
    <location>
        <begin position="774"/>
        <end position="850"/>
    </location>
</feature>
<dbReference type="OrthoDB" id="511599at2759"/>
<feature type="compositionally biased region" description="Basic residues" evidence="1">
    <location>
        <begin position="795"/>
        <end position="805"/>
    </location>
</feature>
<feature type="compositionally biased region" description="Basic and acidic residues" evidence="1">
    <location>
        <begin position="155"/>
        <end position="168"/>
    </location>
</feature>
<feature type="compositionally biased region" description="Low complexity" evidence="1">
    <location>
        <begin position="509"/>
        <end position="520"/>
    </location>
</feature>
<feature type="region of interest" description="Disordered" evidence="1">
    <location>
        <begin position="47"/>
        <end position="268"/>
    </location>
</feature>
<accession>A0A4Q2DK41</accession>
<gene>
    <name evidence="3" type="ORF">EST38_g6654</name>
</gene>
<feature type="region of interest" description="Disordered" evidence="1">
    <location>
        <begin position="689"/>
        <end position="732"/>
    </location>
</feature>
<evidence type="ECO:0000259" key="2">
    <source>
        <dbReference type="Pfam" id="PF24913"/>
    </source>
</evidence>